<evidence type="ECO:0000259" key="9">
    <source>
        <dbReference type="Pfam" id="PF02706"/>
    </source>
</evidence>
<sequence length="230" mass="23292">MEPDDILDALRRHIPLVLVHAVLGLVAGLVLAAAATPVYTSRASALVAADPGDGTQSVTSSTTVISAIMPTLIEVGTSETVIAEVAQSTGMKPSQIRGSVELSNATNSLIVEVTARASSPEDAQTIAKAEIEALRGVVSEMSVKGQEEEVALTLTDVDGASLPGAPSGPSKSRYALIGATLGATVGACVALLLHRGSSGSRGTRVALPPSGRAQVRHVARTGRGSGRSRA</sequence>
<evidence type="ECO:0000313" key="11">
    <source>
        <dbReference type="Proteomes" id="UP000266895"/>
    </source>
</evidence>
<name>A0A448HJ02_9ACTO</name>
<dbReference type="AlphaFoldDB" id="A0A448HJ02"/>
<feature type="domain" description="Polysaccharide chain length determinant N-terminal" evidence="9">
    <location>
        <begin position="5"/>
        <end position="87"/>
    </location>
</feature>
<evidence type="ECO:0000256" key="8">
    <source>
        <dbReference type="SAM" id="Phobius"/>
    </source>
</evidence>
<keyword evidence="5 8" id="KW-1133">Transmembrane helix</keyword>
<dbReference type="InterPro" id="IPR003856">
    <property type="entry name" value="LPS_length_determ_N"/>
</dbReference>
<feature type="transmembrane region" description="Helical" evidence="8">
    <location>
        <begin position="16"/>
        <end position="39"/>
    </location>
</feature>
<keyword evidence="6 8" id="KW-0472">Membrane</keyword>
<dbReference type="Proteomes" id="UP000266895">
    <property type="component" value="Chromosome"/>
</dbReference>
<evidence type="ECO:0000256" key="2">
    <source>
        <dbReference type="ARBA" id="ARBA00006683"/>
    </source>
</evidence>
<proteinExistence type="inferred from homology"/>
<gene>
    <name evidence="10" type="ORF">NCTC11636_02160</name>
</gene>
<dbReference type="OrthoDB" id="3259631at2"/>
<dbReference type="PANTHER" id="PTHR32309:SF31">
    <property type="entry name" value="CAPSULAR EXOPOLYSACCHARIDE FAMILY"/>
    <property type="match status" value="1"/>
</dbReference>
<feature type="compositionally biased region" description="Basic residues" evidence="7">
    <location>
        <begin position="214"/>
        <end position="230"/>
    </location>
</feature>
<reference evidence="10 11" key="1">
    <citation type="submission" date="2018-12" db="EMBL/GenBank/DDBJ databases">
        <authorList>
            <consortium name="Pathogen Informatics"/>
        </authorList>
    </citation>
    <scope>NUCLEOTIDE SEQUENCE [LARGE SCALE GENOMIC DNA]</scope>
    <source>
        <strain evidence="10 11">NCTC11636</strain>
    </source>
</reference>
<evidence type="ECO:0000313" key="10">
    <source>
        <dbReference type="EMBL" id="VEG29662.1"/>
    </source>
</evidence>
<dbReference type="InterPro" id="IPR050445">
    <property type="entry name" value="Bact_polysacc_biosynth/exp"/>
</dbReference>
<accession>A0A448HJ02</accession>
<protein>
    <submittedName>
        <fullName evidence="10">Capsular polysaccharide biosynthesis protein</fullName>
    </submittedName>
</protein>
<dbReference type="EMBL" id="LR134350">
    <property type="protein sequence ID" value="VEG29662.1"/>
    <property type="molecule type" value="Genomic_DNA"/>
</dbReference>
<evidence type="ECO:0000256" key="1">
    <source>
        <dbReference type="ARBA" id="ARBA00004651"/>
    </source>
</evidence>
<feature type="region of interest" description="Disordered" evidence="7">
    <location>
        <begin position="198"/>
        <end position="230"/>
    </location>
</feature>
<dbReference type="Pfam" id="PF02706">
    <property type="entry name" value="Wzz"/>
    <property type="match status" value="1"/>
</dbReference>
<evidence type="ECO:0000256" key="4">
    <source>
        <dbReference type="ARBA" id="ARBA00022692"/>
    </source>
</evidence>
<dbReference type="GO" id="GO:0005886">
    <property type="term" value="C:plasma membrane"/>
    <property type="evidence" value="ECO:0007669"/>
    <property type="project" value="UniProtKB-SubCell"/>
</dbReference>
<comment type="subcellular location">
    <subcellularLocation>
        <location evidence="1">Cell membrane</location>
        <topology evidence="1">Multi-pass membrane protein</topology>
    </subcellularLocation>
</comment>
<keyword evidence="4 8" id="KW-0812">Transmembrane</keyword>
<keyword evidence="3" id="KW-1003">Cell membrane</keyword>
<evidence type="ECO:0000256" key="5">
    <source>
        <dbReference type="ARBA" id="ARBA00022989"/>
    </source>
</evidence>
<evidence type="ECO:0000256" key="3">
    <source>
        <dbReference type="ARBA" id="ARBA00022475"/>
    </source>
</evidence>
<organism evidence="10 11">
    <name type="scientific">Actinomyces howellii</name>
    <dbReference type="NCBI Taxonomy" id="52771"/>
    <lineage>
        <taxon>Bacteria</taxon>
        <taxon>Bacillati</taxon>
        <taxon>Actinomycetota</taxon>
        <taxon>Actinomycetes</taxon>
        <taxon>Actinomycetales</taxon>
        <taxon>Actinomycetaceae</taxon>
        <taxon>Actinomyces</taxon>
    </lineage>
</organism>
<dbReference type="PANTHER" id="PTHR32309">
    <property type="entry name" value="TYROSINE-PROTEIN KINASE"/>
    <property type="match status" value="1"/>
</dbReference>
<evidence type="ECO:0000256" key="6">
    <source>
        <dbReference type="ARBA" id="ARBA00023136"/>
    </source>
</evidence>
<evidence type="ECO:0000256" key="7">
    <source>
        <dbReference type="SAM" id="MobiDB-lite"/>
    </source>
</evidence>
<feature type="transmembrane region" description="Helical" evidence="8">
    <location>
        <begin position="174"/>
        <end position="194"/>
    </location>
</feature>
<dbReference type="KEGG" id="ahw:NCTC11636_02160"/>
<comment type="similarity">
    <text evidence="2">Belongs to the CpsC/CapA family.</text>
</comment>
<keyword evidence="11" id="KW-1185">Reference proteome</keyword>